<dbReference type="EMBL" id="MU005767">
    <property type="protein sequence ID" value="KAF2711388.1"/>
    <property type="molecule type" value="Genomic_DNA"/>
</dbReference>
<evidence type="ECO:0000256" key="1">
    <source>
        <dbReference type="SAM" id="MobiDB-lite"/>
    </source>
</evidence>
<feature type="transmembrane region" description="Helical" evidence="2">
    <location>
        <begin position="186"/>
        <end position="208"/>
    </location>
</feature>
<dbReference type="CDD" id="cd12087">
    <property type="entry name" value="TM_EGFR-like"/>
    <property type="match status" value="1"/>
</dbReference>
<reference evidence="4" key="1">
    <citation type="journal article" date="2020" name="Stud. Mycol.">
        <title>101 Dothideomycetes genomes: a test case for predicting lifestyles and emergence of pathogens.</title>
        <authorList>
            <person name="Haridas S."/>
            <person name="Albert R."/>
            <person name="Binder M."/>
            <person name="Bloem J."/>
            <person name="Labutti K."/>
            <person name="Salamov A."/>
            <person name="Andreopoulos B."/>
            <person name="Baker S."/>
            <person name="Barry K."/>
            <person name="Bills G."/>
            <person name="Bluhm B."/>
            <person name="Cannon C."/>
            <person name="Castanera R."/>
            <person name="Culley D."/>
            <person name="Daum C."/>
            <person name="Ezra D."/>
            <person name="Gonzalez J."/>
            <person name="Henrissat B."/>
            <person name="Kuo A."/>
            <person name="Liang C."/>
            <person name="Lipzen A."/>
            <person name="Lutzoni F."/>
            <person name="Magnuson J."/>
            <person name="Mondo S."/>
            <person name="Nolan M."/>
            <person name="Ohm R."/>
            <person name="Pangilinan J."/>
            <person name="Park H.-J."/>
            <person name="Ramirez L."/>
            <person name="Alfaro M."/>
            <person name="Sun H."/>
            <person name="Tritt A."/>
            <person name="Yoshinaga Y."/>
            <person name="Zwiers L.-H."/>
            <person name="Turgeon B."/>
            <person name="Goodwin S."/>
            <person name="Spatafora J."/>
            <person name="Crous P."/>
            <person name="Grigoriev I."/>
        </authorList>
    </citation>
    <scope>NUCLEOTIDE SEQUENCE</scope>
    <source>
        <strain evidence="4">CBS 279.74</strain>
    </source>
</reference>
<dbReference type="Proteomes" id="UP000799428">
    <property type="component" value="Unassembled WGS sequence"/>
</dbReference>
<feature type="compositionally biased region" description="Low complexity" evidence="1">
    <location>
        <begin position="95"/>
        <end position="113"/>
    </location>
</feature>
<gene>
    <name evidence="4" type="ORF">K504DRAFT_218681</name>
</gene>
<evidence type="ECO:0008006" key="6">
    <source>
        <dbReference type="Google" id="ProtNLM"/>
    </source>
</evidence>
<name>A0A6G1KEY6_9PLEO</name>
<feature type="compositionally biased region" description="Low complexity" evidence="1">
    <location>
        <begin position="124"/>
        <end position="172"/>
    </location>
</feature>
<keyword evidence="2" id="KW-1133">Transmembrane helix</keyword>
<feature type="compositionally biased region" description="Low complexity" evidence="1">
    <location>
        <begin position="58"/>
        <end position="76"/>
    </location>
</feature>
<organism evidence="4 5">
    <name type="scientific">Pleomassaria siparia CBS 279.74</name>
    <dbReference type="NCBI Taxonomy" id="1314801"/>
    <lineage>
        <taxon>Eukaryota</taxon>
        <taxon>Fungi</taxon>
        <taxon>Dikarya</taxon>
        <taxon>Ascomycota</taxon>
        <taxon>Pezizomycotina</taxon>
        <taxon>Dothideomycetes</taxon>
        <taxon>Pleosporomycetidae</taxon>
        <taxon>Pleosporales</taxon>
        <taxon>Pleomassariaceae</taxon>
        <taxon>Pleomassaria</taxon>
    </lineage>
</organism>
<feature type="chain" id="PRO_5026063443" description="Mid2 domain-containing protein" evidence="3">
    <location>
        <begin position="19"/>
        <end position="243"/>
    </location>
</feature>
<sequence length="243" mass="25476">MFPFLYFLLFHVALGCSAEQLSDDYHAVIPTAVAARALPTTWKTAPGGATVVSSGVMSTPPATLASSEAAPTPSTSDDSVDTINATIKVPDEATSEISTSTPPIPTTDRPSSSEVSTWGPPAFTSYQPSTWISSSSQKPSSAQPSTLTTLPSSPIPTSSTATSKTPSPSVVAPSPPQDPPVSKASIAGYVGGGTAFVVLCGIMLFIWYKKRKRDVRVIASRERLCPLEPEQDGHKPEVIERSV</sequence>
<evidence type="ECO:0000256" key="3">
    <source>
        <dbReference type="SAM" id="SignalP"/>
    </source>
</evidence>
<keyword evidence="2" id="KW-0812">Transmembrane</keyword>
<evidence type="ECO:0000313" key="5">
    <source>
        <dbReference type="Proteomes" id="UP000799428"/>
    </source>
</evidence>
<keyword evidence="5" id="KW-1185">Reference proteome</keyword>
<evidence type="ECO:0000313" key="4">
    <source>
        <dbReference type="EMBL" id="KAF2711388.1"/>
    </source>
</evidence>
<protein>
    <recommendedName>
        <fullName evidence="6">Mid2 domain-containing protein</fullName>
    </recommendedName>
</protein>
<feature type="signal peptide" evidence="3">
    <location>
        <begin position="1"/>
        <end position="18"/>
    </location>
</feature>
<keyword evidence="2" id="KW-0472">Membrane</keyword>
<evidence type="ECO:0000256" key="2">
    <source>
        <dbReference type="SAM" id="Phobius"/>
    </source>
</evidence>
<feature type="region of interest" description="Disordered" evidence="1">
    <location>
        <begin position="57"/>
        <end position="180"/>
    </location>
</feature>
<accession>A0A6G1KEY6</accession>
<proteinExistence type="predicted"/>
<dbReference type="AlphaFoldDB" id="A0A6G1KEY6"/>
<keyword evidence="3" id="KW-0732">Signal</keyword>